<feature type="active site" evidence="3">
    <location>
        <position position="177"/>
    </location>
</feature>
<evidence type="ECO:0000256" key="2">
    <source>
        <dbReference type="ARBA" id="ARBA00023027"/>
    </source>
</evidence>
<gene>
    <name evidence="6" type="ORF">CAY53_02805</name>
</gene>
<dbReference type="Proteomes" id="UP000239867">
    <property type="component" value="Chromosome"/>
</dbReference>
<dbReference type="AlphaFoldDB" id="A0A2L1GLQ0"/>
<dbReference type="GO" id="GO:0016491">
    <property type="term" value="F:oxidoreductase activity"/>
    <property type="evidence" value="ECO:0007669"/>
    <property type="project" value="UniProtKB-KW"/>
</dbReference>
<protein>
    <submittedName>
        <fullName evidence="6">Oxidoreductase</fullName>
    </submittedName>
</protein>
<dbReference type="GO" id="GO:0050661">
    <property type="term" value="F:NADP binding"/>
    <property type="evidence" value="ECO:0007669"/>
    <property type="project" value="InterPro"/>
</dbReference>
<reference evidence="6 7" key="1">
    <citation type="journal article" date="2018" name="MBio">
        <title>Insights into the evolution of host association through the isolation and characterization of a novel human periodontal pathobiont, Desulfobulbus oralis.</title>
        <authorList>
            <person name="Cross K.L."/>
            <person name="Chirania P."/>
            <person name="Xiong W."/>
            <person name="Beall C.J."/>
            <person name="Elkins J.G."/>
            <person name="Giannone R.J."/>
            <person name="Griffen A.L."/>
            <person name="Guss A.M."/>
            <person name="Hettich R.L."/>
            <person name="Joshi S.S."/>
            <person name="Mokrzan E.M."/>
            <person name="Martin R.K."/>
            <person name="Zhulin I.B."/>
            <person name="Leys E.J."/>
            <person name="Podar M."/>
        </authorList>
    </citation>
    <scope>NUCLEOTIDE SEQUENCE [LARGE SCALE GENOMIC DNA]</scope>
    <source>
        <strain evidence="6 7">ORNL</strain>
    </source>
</reference>
<dbReference type="Pfam" id="PF14833">
    <property type="entry name" value="NAD_binding_11"/>
    <property type="match status" value="1"/>
</dbReference>
<dbReference type="Gene3D" id="1.10.1040.10">
    <property type="entry name" value="N-(1-d-carboxylethyl)-l-norvaline Dehydrogenase, domain 2"/>
    <property type="match status" value="1"/>
</dbReference>
<dbReference type="InterPro" id="IPR036291">
    <property type="entry name" value="NAD(P)-bd_dom_sf"/>
</dbReference>
<keyword evidence="7" id="KW-1185">Reference proteome</keyword>
<proteinExistence type="predicted"/>
<dbReference type="SUPFAM" id="SSF51735">
    <property type="entry name" value="NAD(P)-binding Rossmann-fold domains"/>
    <property type="match status" value="1"/>
</dbReference>
<feature type="domain" description="3-hydroxyisobutyrate dehydrogenase-like NAD-binding" evidence="5">
    <location>
        <begin position="171"/>
        <end position="290"/>
    </location>
</feature>
<evidence type="ECO:0000313" key="7">
    <source>
        <dbReference type="Proteomes" id="UP000239867"/>
    </source>
</evidence>
<sequence length="304" mass="31851">MSDTRKNIRLGWIGTGVMGLAMCGHLMDAGYPLTVFNRTAAKARPLVERGAKPAASAKEVGAASDIVFSMVAYPADVEAVSIGPDGALAGMRPGSVLCDMSTSSPTLAARIAEQAAQKDVIGMDAPVTGGDVGAKEATLAIFVGGARPGFERLLPCLEAMGRKIMYCGAAGMGQQAKLANQVAIAGVMFSVCESLLYAQQAGLDVRRWHELVSVGAAGSVAMKTLGSRMMDGDFAPGFFIDHFIKDLGLVLEECRRMHLILPGAELADTMYRSMQTHGQGRNGTQAFISALAELSAKAWAPVPK</sequence>
<dbReference type="InterPro" id="IPR013328">
    <property type="entry name" value="6PGD_dom2"/>
</dbReference>
<evidence type="ECO:0000259" key="4">
    <source>
        <dbReference type="Pfam" id="PF03446"/>
    </source>
</evidence>
<dbReference type="OrthoDB" id="9777604at2"/>
<dbReference type="GO" id="GO:0051287">
    <property type="term" value="F:NAD binding"/>
    <property type="evidence" value="ECO:0007669"/>
    <property type="project" value="InterPro"/>
</dbReference>
<dbReference type="InterPro" id="IPR029154">
    <property type="entry name" value="HIBADH-like_NADP-bd"/>
</dbReference>
<dbReference type="RefSeq" id="WP_104935836.1">
    <property type="nucleotide sequence ID" value="NZ_CP021255.1"/>
</dbReference>
<dbReference type="KEGG" id="deo:CAY53_02805"/>
<evidence type="ECO:0000259" key="5">
    <source>
        <dbReference type="Pfam" id="PF14833"/>
    </source>
</evidence>
<evidence type="ECO:0000256" key="3">
    <source>
        <dbReference type="PIRSR" id="PIRSR000103-1"/>
    </source>
</evidence>
<dbReference type="SUPFAM" id="SSF48179">
    <property type="entry name" value="6-phosphogluconate dehydrogenase C-terminal domain-like"/>
    <property type="match status" value="1"/>
</dbReference>
<dbReference type="Gene3D" id="3.40.50.720">
    <property type="entry name" value="NAD(P)-binding Rossmann-like Domain"/>
    <property type="match status" value="1"/>
</dbReference>
<dbReference type="PANTHER" id="PTHR43060:SF15">
    <property type="entry name" value="3-HYDROXYISOBUTYRATE DEHYDROGENASE-LIKE 1, MITOCHONDRIAL-RELATED"/>
    <property type="match status" value="1"/>
</dbReference>
<name>A0A2L1GLQ0_9BACT</name>
<evidence type="ECO:0000313" key="6">
    <source>
        <dbReference type="EMBL" id="AVD70537.1"/>
    </source>
</evidence>
<dbReference type="PANTHER" id="PTHR43060">
    <property type="entry name" value="3-HYDROXYISOBUTYRATE DEHYDROGENASE-LIKE 1, MITOCHONDRIAL-RELATED"/>
    <property type="match status" value="1"/>
</dbReference>
<keyword evidence="1" id="KW-0560">Oxidoreductase</keyword>
<evidence type="ECO:0000256" key="1">
    <source>
        <dbReference type="ARBA" id="ARBA00023002"/>
    </source>
</evidence>
<dbReference type="InterPro" id="IPR008927">
    <property type="entry name" value="6-PGluconate_DH-like_C_sf"/>
</dbReference>
<keyword evidence="2" id="KW-0520">NAD</keyword>
<dbReference type="InterPro" id="IPR006115">
    <property type="entry name" value="6PGDH_NADP-bd"/>
</dbReference>
<dbReference type="PIRSF" id="PIRSF000103">
    <property type="entry name" value="HIBADH"/>
    <property type="match status" value="1"/>
</dbReference>
<dbReference type="Pfam" id="PF03446">
    <property type="entry name" value="NAD_binding_2"/>
    <property type="match status" value="1"/>
</dbReference>
<dbReference type="InterPro" id="IPR015815">
    <property type="entry name" value="HIBADH-related"/>
</dbReference>
<feature type="domain" description="6-phosphogluconate dehydrogenase NADP-binding" evidence="4">
    <location>
        <begin position="10"/>
        <end position="168"/>
    </location>
</feature>
<organism evidence="6 7">
    <name type="scientific">Desulfobulbus oralis</name>
    <dbReference type="NCBI Taxonomy" id="1986146"/>
    <lineage>
        <taxon>Bacteria</taxon>
        <taxon>Pseudomonadati</taxon>
        <taxon>Thermodesulfobacteriota</taxon>
        <taxon>Desulfobulbia</taxon>
        <taxon>Desulfobulbales</taxon>
        <taxon>Desulfobulbaceae</taxon>
        <taxon>Desulfobulbus</taxon>
    </lineage>
</organism>
<accession>A0A2L1GLQ0</accession>
<dbReference type="EMBL" id="CP021255">
    <property type="protein sequence ID" value="AVD70537.1"/>
    <property type="molecule type" value="Genomic_DNA"/>
</dbReference>